<organism evidence="1 2">
    <name type="scientific">Populus alba</name>
    <name type="common">White poplar</name>
    <dbReference type="NCBI Taxonomy" id="43335"/>
    <lineage>
        <taxon>Eukaryota</taxon>
        <taxon>Viridiplantae</taxon>
        <taxon>Streptophyta</taxon>
        <taxon>Embryophyta</taxon>
        <taxon>Tracheophyta</taxon>
        <taxon>Spermatophyta</taxon>
        <taxon>Magnoliopsida</taxon>
        <taxon>eudicotyledons</taxon>
        <taxon>Gunneridae</taxon>
        <taxon>Pentapetalae</taxon>
        <taxon>rosids</taxon>
        <taxon>fabids</taxon>
        <taxon>Malpighiales</taxon>
        <taxon>Salicaceae</taxon>
        <taxon>Saliceae</taxon>
        <taxon>Populus</taxon>
    </lineage>
</organism>
<accession>A0ACC4BTT4</accession>
<comment type="caution">
    <text evidence="1">The sequence shown here is derived from an EMBL/GenBank/DDBJ whole genome shotgun (WGS) entry which is preliminary data.</text>
</comment>
<dbReference type="Proteomes" id="UP000309997">
    <property type="component" value="Unassembled WGS sequence"/>
</dbReference>
<keyword evidence="2" id="KW-1185">Reference proteome</keyword>
<sequence>MATQGQTAMDLAVLDDIIRRLTEVRSARPGKQVQLSEAEIKQLCVASRDIFLKQPNLLELEAPIKICGDIHGQYSDLLRLFEYGGFPPEANYLFLGDYVDRGKQSLETICLLLAYKIKYPENFFLLRGNHECASINRIYGFYDECKRRFNVRLWKSFTDSFNCLPVAALIDDKILCMHGGLSPDLTNLDQIRNLPRPIAVPDTGLLCDLLWSDPCRDVKGWGMNDRGVSYTFGPDKLYIGQLHHLVWSSDVTSSFFASQCLKTRMLQLSRRWNLWELALKISRYSRRCRHDSSCIIYWSVGEKLNKSVLQAHAVGICAYIWPGMMNLADPSMALLAASGGDTVKLFDVSVEPGDPCTLSYTPTPGCLVNAVKWNHTNLVVASAGEDKKISLWRKNGQSMGTIPVSGTDSGDSIEESILAISFSNKGSRYICSGGSGQVVKIWDLQRKRCIKWLRGHTSPITGAMYNCKDEHLASISLSGDLILHNLASGARATELKDPNKQVLRVLDYSRVSRHLLVTAGDDGSVHLWDTTGRSPKVSWSKQHSAPTAGISFSPSNDKIIASVGLDKKLYTYDSGSRRHTSLISYEAPFSSLSFRDDGWVLAAGTSSGRVVFYDVRGKPQPFTVLRAYGSSEAVTGLCWQRSKPVIVNESNCTAEIALLGGAVDDSILMPDPLPSVTSSSVALSSVSGSGNSGRSGPALESSSLTATVGGPASTIPNLSLAEETPHRSHLWPGTLTRLNPPRSSYNFKDEMEVFSPLVDVQPITPSLDKFWTDHEGLKKDNLPVDKKPSSLLFPSSSRRFPFAEDGTNDHPIFDWKSSSTSRQDDTQSFASLGGSTPTPSSKSEDSSITPPEAWGGERVIMEVDRSEFERVRSGSQFHADEET</sequence>
<dbReference type="EMBL" id="RCHU02000008">
    <property type="protein sequence ID" value="KAL3581596.1"/>
    <property type="molecule type" value="Genomic_DNA"/>
</dbReference>
<gene>
    <name evidence="1" type="ORF">D5086_015928</name>
</gene>
<reference evidence="1 2" key="1">
    <citation type="journal article" date="2024" name="Plant Biotechnol. J.">
        <title>Genome and CRISPR/Cas9 system of a widespread forest tree (Populus alba) in the world.</title>
        <authorList>
            <person name="Liu Y.J."/>
            <person name="Jiang P.F."/>
            <person name="Han X.M."/>
            <person name="Li X.Y."/>
            <person name="Wang H.M."/>
            <person name="Wang Y.J."/>
            <person name="Wang X.X."/>
            <person name="Zeng Q.Y."/>
        </authorList>
    </citation>
    <scope>NUCLEOTIDE SEQUENCE [LARGE SCALE GENOMIC DNA]</scope>
    <source>
        <strain evidence="2">cv. PAL-ZL1</strain>
    </source>
</reference>
<proteinExistence type="predicted"/>
<evidence type="ECO:0000313" key="1">
    <source>
        <dbReference type="EMBL" id="KAL3581596.1"/>
    </source>
</evidence>
<protein>
    <submittedName>
        <fullName evidence="1">Uncharacterized protein</fullName>
    </submittedName>
</protein>
<name>A0ACC4BTT4_POPAL</name>
<evidence type="ECO:0000313" key="2">
    <source>
        <dbReference type="Proteomes" id="UP000309997"/>
    </source>
</evidence>